<dbReference type="EnsemblPlants" id="Kaladp0068s0105.1.v1.1">
    <property type="protein sequence ID" value="Kaladp0068s0105.1.v1.1"/>
    <property type="gene ID" value="Kaladp0068s0105.v1.1"/>
</dbReference>
<dbReference type="PROSITE" id="PS00061">
    <property type="entry name" value="ADH_SHORT"/>
    <property type="match status" value="1"/>
</dbReference>
<name>A0A7N0UHZ6_KALFE</name>
<keyword evidence="4" id="KW-0735">Signal-anchor</keyword>
<keyword evidence="9" id="KW-1185">Reference proteome</keyword>
<dbReference type="GO" id="GO:0016020">
    <property type="term" value="C:membrane"/>
    <property type="evidence" value="ECO:0007669"/>
    <property type="project" value="UniProtKB-SubCell"/>
</dbReference>
<dbReference type="InterPro" id="IPR020904">
    <property type="entry name" value="Sc_DH/Rdtase_CS"/>
</dbReference>
<dbReference type="GO" id="GO:0005829">
    <property type="term" value="C:cytosol"/>
    <property type="evidence" value="ECO:0007669"/>
    <property type="project" value="TreeGrafter"/>
</dbReference>
<evidence type="ECO:0000256" key="7">
    <source>
        <dbReference type="SAM" id="Phobius"/>
    </source>
</evidence>
<keyword evidence="3" id="KW-0521">NADP</keyword>
<evidence type="ECO:0000313" key="8">
    <source>
        <dbReference type="EnsemblPlants" id="Kaladp0068s0105.1.v1.1"/>
    </source>
</evidence>
<evidence type="ECO:0000256" key="5">
    <source>
        <dbReference type="ARBA" id="ARBA00023002"/>
    </source>
</evidence>
<sequence length="349" mass="39223">MEPFGRFLDLAVGAAVIIALLMFLPNYRSYCYYMSWIKSMFKENVAGKVVIITGASSGIGEHLAYEYARRGACLALVARREDRLREIRDRALWLGSREVIYIQADVSKPQGCRRFINETLNHFGKLDHLVNNAGIGSVCMFEETGTENSEPVMDTNFWGSVYSTYYALPHLSHTRGKIVGITSCAAWLPVPRMSFYNASKAAILRFYETLRTEVGSSVGITIVTPGLTQSEMTQQGRLLSESGTLEYNQEKRDIEFSVAPMASAERVAKKIVDSACKGEKYLTEPGWMKALYYWVVFCPEILEWFNYWTLLTGSGVPEREALGRKAVDMTGLHKVLQPSGIRAPELKDE</sequence>
<reference evidence="8" key="1">
    <citation type="submission" date="2021-01" db="UniProtKB">
        <authorList>
            <consortium name="EnsemblPlants"/>
        </authorList>
    </citation>
    <scope>IDENTIFICATION</scope>
</reference>
<keyword evidence="5" id="KW-0560">Oxidoreductase</keyword>
<keyword evidence="7" id="KW-0812">Transmembrane</keyword>
<dbReference type="PRINTS" id="PR00080">
    <property type="entry name" value="SDRFAMILY"/>
</dbReference>
<evidence type="ECO:0000256" key="2">
    <source>
        <dbReference type="ARBA" id="ARBA00006484"/>
    </source>
</evidence>
<dbReference type="AlphaFoldDB" id="A0A7N0UHZ6"/>
<comment type="similarity">
    <text evidence="2 6">Belongs to the short-chain dehydrogenases/reductases (SDR) family.</text>
</comment>
<keyword evidence="7" id="KW-0472">Membrane</keyword>
<dbReference type="Proteomes" id="UP000594263">
    <property type="component" value="Unplaced"/>
</dbReference>
<protein>
    <submittedName>
        <fullName evidence="8">Uncharacterized protein</fullName>
    </submittedName>
</protein>
<evidence type="ECO:0000256" key="3">
    <source>
        <dbReference type="ARBA" id="ARBA00022857"/>
    </source>
</evidence>
<dbReference type="InterPro" id="IPR002347">
    <property type="entry name" value="SDR_fam"/>
</dbReference>
<evidence type="ECO:0000313" key="9">
    <source>
        <dbReference type="Proteomes" id="UP000594263"/>
    </source>
</evidence>
<evidence type="ECO:0000256" key="6">
    <source>
        <dbReference type="RuleBase" id="RU000363"/>
    </source>
</evidence>
<dbReference type="OMA" id="DSACRGE"/>
<dbReference type="GO" id="GO:0016491">
    <property type="term" value="F:oxidoreductase activity"/>
    <property type="evidence" value="ECO:0007669"/>
    <property type="project" value="UniProtKB-KW"/>
</dbReference>
<evidence type="ECO:0000256" key="1">
    <source>
        <dbReference type="ARBA" id="ARBA00004606"/>
    </source>
</evidence>
<dbReference type="Pfam" id="PF00106">
    <property type="entry name" value="adh_short"/>
    <property type="match status" value="1"/>
</dbReference>
<organism evidence="8 9">
    <name type="scientific">Kalanchoe fedtschenkoi</name>
    <name type="common">Lavender scallops</name>
    <name type="synonym">South American air plant</name>
    <dbReference type="NCBI Taxonomy" id="63787"/>
    <lineage>
        <taxon>Eukaryota</taxon>
        <taxon>Viridiplantae</taxon>
        <taxon>Streptophyta</taxon>
        <taxon>Embryophyta</taxon>
        <taxon>Tracheophyta</taxon>
        <taxon>Spermatophyta</taxon>
        <taxon>Magnoliopsida</taxon>
        <taxon>eudicotyledons</taxon>
        <taxon>Gunneridae</taxon>
        <taxon>Pentapetalae</taxon>
        <taxon>Saxifragales</taxon>
        <taxon>Crassulaceae</taxon>
        <taxon>Kalanchoe</taxon>
    </lineage>
</organism>
<comment type="subcellular location">
    <subcellularLocation>
        <location evidence="1">Membrane</location>
        <topology evidence="1">Single-pass type II membrane protein</topology>
    </subcellularLocation>
</comment>
<dbReference type="InterPro" id="IPR036291">
    <property type="entry name" value="NAD(P)-bd_dom_sf"/>
</dbReference>
<dbReference type="Gene3D" id="3.40.50.720">
    <property type="entry name" value="NAD(P)-binding Rossmann-like Domain"/>
    <property type="match status" value="1"/>
</dbReference>
<dbReference type="SUPFAM" id="SSF51735">
    <property type="entry name" value="NAD(P)-binding Rossmann-fold domains"/>
    <property type="match status" value="1"/>
</dbReference>
<dbReference type="PANTHER" id="PTHR43391">
    <property type="entry name" value="RETINOL DEHYDROGENASE-RELATED"/>
    <property type="match status" value="1"/>
</dbReference>
<accession>A0A7N0UHZ6</accession>
<dbReference type="PRINTS" id="PR00081">
    <property type="entry name" value="GDHRDH"/>
</dbReference>
<evidence type="ECO:0000256" key="4">
    <source>
        <dbReference type="ARBA" id="ARBA00022968"/>
    </source>
</evidence>
<dbReference type="Gramene" id="Kaladp0068s0105.1.v1.1">
    <property type="protein sequence ID" value="Kaladp0068s0105.1.v1.1"/>
    <property type="gene ID" value="Kaladp0068s0105.v1.1"/>
</dbReference>
<feature type="transmembrane region" description="Helical" evidence="7">
    <location>
        <begin position="7"/>
        <end position="24"/>
    </location>
</feature>
<keyword evidence="7" id="KW-1133">Transmembrane helix</keyword>
<proteinExistence type="inferred from homology"/>
<dbReference type="PANTHER" id="PTHR43391:SF76">
    <property type="entry name" value="11-BETA-HYDROXYSTEROID DEHYDROGENASE-LIKE 2-RELATED"/>
    <property type="match status" value="1"/>
</dbReference>